<dbReference type="GO" id="GO:0042162">
    <property type="term" value="F:telomeric DNA binding"/>
    <property type="evidence" value="ECO:0007669"/>
    <property type="project" value="TreeGrafter"/>
</dbReference>
<evidence type="ECO:0000256" key="13">
    <source>
        <dbReference type="ARBA" id="ARBA00023204"/>
    </source>
</evidence>
<dbReference type="eggNOG" id="KOG2326">
    <property type="taxonomic scope" value="Eukaryota"/>
</dbReference>
<reference evidence="16 17" key="1">
    <citation type="journal article" date="2011" name="Proc. Natl. Acad. Sci. U.S.A.">
        <title>Comparative genomics of xylose-fermenting fungi for enhanced biofuel production.</title>
        <authorList>
            <person name="Wohlbach D.J."/>
            <person name="Kuo A."/>
            <person name="Sato T.K."/>
            <person name="Potts K.M."/>
            <person name="Salamov A.A."/>
            <person name="LaButti K.M."/>
            <person name="Sun H."/>
            <person name="Clum A."/>
            <person name="Pangilinan J.L."/>
            <person name="Lindquist E.A."/>
            <person name="Lucas S."/>
            <person name="Lapidus A."/>
            <person name="Jin M."/>
            <person name="Gunawan C."/>
            <person name="Balan V."/>
            <person name="Dale B.E."/>
            <person name="Jeffries T.W."/>
            <person name="Zinkel R."/>
            <person name="Barry K.W."/>
            <person name="Grigoriev I.V."/>
            <person name="Gasch A.P."/>
        </authorList>
    </citation>
    <scope>NUCLEOTIDE SEQUENCE [LARGE SCALE GENOMIC DNA]</scope>
    <source>
        <strain evidence="17">NRRL Y-27907 / 11-Y1</strain>
    </source>
</reference>
<dbReference type="InParanoid" id="G3AI11"/>
<evidence type="ECO:0000313" key="16">
    <source>
        <dbReference type="EMBL" id="EGW34325.1"/>
    </source>
</evidence>
<dbReference type="HOGENOM" id="CLU_023247_0_0_1"/>
<evidence type="ECO:0000256" key="10">
    <source>
        <dbReference type="ARBA" id="ARBA00022895"/>
    </source>
</evidence>
<dbReference type="GO" id="GO:0000781">
    <property type="term" value="C:chromosome, telomeric region"/>
    <property type="evidence" value="ECO:0007669"/>
    <property type="project" value="UniProtKB-SubCell"/>
</dbReference>
<dbReference type="PROSITE" id="PS50234">
    <property type="entry name" value="VWFA"/>
    <property type="match status" value="1"/>
</dbReference>
<dbReference type="GO" id="GO:0016787">
    <property type="term" value="F:hydrolase activity"/>
    <property type="evidence" value="ECO:0007669"/>
    <property type="project" value="UniProtKB-KW"/>
</dbReference>
<keyword evidence="6" id="KW-0227">DNA damage</keyword>
<dbReference type="Gene3D" id="2.40.290.10">
    <property type="match status" value="1"/>
</dbReference>
<dbReference type="EC" id="3.6.4.12" evidence="3"/>
<dbReference type="SMART" id="SM00559">
    <property type="entry name" value="Ku78"/>
    <property type="match status" value="1"/>
</dbReference>
<dbReference type="Proteomes" id="UP000000709">
    <property type="component" value="Unassembled WGS sequence"/>
</dbReference>
<dbReference type="InterPro" id="IPR006164">
    <property type="entry name" value="DNA_bd_Ku70/Ku80"/>
</dbReference>
<keyword evidence="8" id="KW-0347">Helicase</keyword>
<dbReference type="SUPFAM" id="SSF100939">
    <property type="entry name" value="SPOC domain-like"/>
    <property type="match status" value="1"/>
</dbReference>
<evidence type="ECO:0000256" key="12">
    <source>
        <dbReference type="ARBA" id="ARBA00023172"/>
    </source>
</evidence>
<keyword evidence="7" id="KW-0378">Hydrolase</keyword>
<evidence type="ECO:0000256" key="11">
    <source>
        <dbReference type="ARBA" id="ARBA00023125"/>
    </source>
</evidence>
<evidence type="ECO:0000259" key="15">
    <source>
        <dbReference type="PROSITE" id="PS50234"/>
    </source>
</evidence>
<evidence type="ECO:0000256" key="5">
    <source>
        <dbReference type="ARBA" id="ARBA00022741"/>
    </source>
</evidence>
<dbReference type="GO" id="GO:0006310">
    <property type="term" value="P:DNA recombination"/>
    <property type="evidence" value="ECO:0007669"/>
    <property type="project" value="UniProtKB-KW"/>
</dbReference>
<dbReference type="GO" id="GO:0005524">
    <property type="term" value="F:ATP binding"/>
    <property type="evidence" value="ECO:0007669"/>
    <property type="project" value="UniProtKB-KW"/>
</dbReference>
<evidence type="ECO:0000256" key="3">
    <source>
        <dbReference type="ARBA" id="ARBA00012551"/>
    </source>
</evidence>
<evidence type="ECO:0000256" key="2">
    <source>
        <dbReference type="ARBA" id="ARBA00004574"/>
    </source>
</evidence>
<accession>G3AI11</accession>
<dbReference type="EMBL" id="GL996500">
    <property type="protein sequence ID" value="EGW34325.1"/>
    <property type="molecule type" value="Genomic_DNA"/>
</dbReference>
<evidence type="ECO:0000313" key="17">
    <source>
        <dbReference type="Proteomes" id="UP000000709"/>
    </source>
</evidence>
<keyword evidence="4" id="KW-0158">Chromosome</keyword>
<keyword evidence="9" id="KW-0067">ATP-binding</keyword>
<dbReference type="InterPro" id="IPR016194">
    <property type="entry name" value="SPOC-like_C_dom_sf"/>
</dbReference>
<gene>
    <name evidence="16" type="ORF">SPAPADRAFT_134615</name>
</gene>
<evidence type="ECO:0000256" key="14">
    <source>
        <dbReference type="ARBA" id="ARBA00023242"/>
    </source>
</evidence>
<evidence type="ECO:0000256" key="9">
    <source>
        <dbReference type="ARBA" id="ARBA00022840"/>
    </source>
</evidence>
<dbReference type="InterPro" id="IPR002035">
    <property type="entry name" value="VWF_A"/>
</dbReference>
<dbReference type="RefSeq" id="XP_007373909.1">
    <property type="nucleotide sequence ID" value="XM_007373847.1"/>
</dbReference>
<dbReference type="SUPFAM" id="SSF53300">
    <property type="entry name" value="vWA-like"/>
    <property type="match status" value="1"/>
</dbReference>
<dbReference type="PANTHER" id="PTHR12604:SF4">
    <property type="entry name" value="X-RAY REPAIR CROSS-COMPLEMENTING PROTEIN 5"/>
    <property type="match status" value="1"/>
</dbReference>
<keyword evidence="13" id="KW-0234">DNA repair</keyword>
<dbReference type="Pfam" id="PF02735">
    <property type="entry name" value="Ku"/>
    <property type="match status" value="1"/>
</dbReference>
<dbReference type="GO" id="GO:0000723">
    <property type="term" value="P:telomere maintenance"/>
    <property type="evidence" value="ECO:0007669"/>
    <property type="project" value="TreeGrafter"/>
</dbReference>
<dbReference type="GO" id="GO:0043564">
    <property type="term" value="C:Ku70:Ku80 complex"/>
    <property type="evidence" value="ECO:0007669"/>
    <property type="project" value="TreeGrafter"/>
</dbReference>
<keyword evidence="14" id="KW-0539">Nucleus</keyword>
<dbReference type="STRING" id="619300.G3AI11"/>
<dbReference type="KEGG" id="spaa:SPAPADRAFT_134615"/>
<dbReference type="GO" id="GO:0006303">
    <property type="term" value="P:double-strand break repair via nonhomologous end joining"/>
    <property type="evidence" value="ECO:0007669"/>
    <property type="project" value="InterPro"/>
</dbReference>
<dbReference type="GO" id="GO:0003690">
    <property type="term" value="F:double-stranded DNA binding"/>
    <property type="evidence" value="ECO:0007669"/>
    <property type="project" value="TreeGrafter"/>
</dbReference>
<dbReference type="OMA" id="DIRGFMD"/>
<evidence type="ECO:0000256" key="8">
    <source>
        <dbReference type="ARBA" id="ARBA00022806"/>
    </source>
</evidence>
<organism evidence="17">
    <name type="scientific">Spathaspora passalidarum (strain NRRL Y-27907 / 11-Y1)</name>
    <dbReference type="NCBI Taxonomy" id="619300"/>
    <lineage>
        <taxon>Eukaryota</taxon>
        <taxon>Fungi</taxon>
        <taxon>Dikarya</taxon>
        <taxon>Ascomycota</taxon>
        <taxon>Saccharomycotina</taxon>
        <taxon>Pichiomycetes</taxon>
        <taxon>Debaryomycetaceae</taxon>
        <taxon>Spathaspora</taxon>
    </lineage>
</organism>
<keyword evidence="10" id="KW-0779">Telomere</keyword>
<name>G3AI11_SPAPN</name>
<keyword evidence="17" id="KW-1185">Reference proteome</keyword>
<keyword evidence="11" id="KW-0238">DNA-binding</keyword>
<comment type="subcellular location">
    <subcellularLocation>
        <location evidence="2">Chromosome</location>
        <location evidence="2">Telomere</location>
    </subcellularLocation>
    <subcellularLocation>
        <location evidence="1">Nucleus</location>
    </subcellularLocation>
</comment>
<protein>
    <recommendedName>
        <fullName evidence="3">DNA helicase</fullName>
        <ecNumber evidence="3">3.6.4.12</ecNumber>
    </recommendedName>
</protein>
<dbReference type="GO" id="GO:0003678">
    <property type="term" value="F:DNA helicase activity"/>
    <property type="evidence" value="ECO:0007669"/>
    <property type="project" value="UniProtKB-EC"/>
</dbReference>
<dbReference type="PANTHER" id="PTHR12604">
    <property type="entry name" value="KU AUTOANTIGEN DNA HELICASE"/>
    <property type="match status" value="1"/>
</dbReference>
<dbReference type="InterPro" id="IPR036465">
    <property type="entry name" value="vWFA_dom_sf"/>
</dbReference>
<proteinExistence type="predicted"/>
<keyword evidence="5" id="KW-0547">Nucleotide-binding</keyword>
<evidence type="ECO:0000256" key="4">
    <source>
        <dbReference type="ARBA" id="ARBA00022454"/>
    </source>
</evidence>
<evidence type="ECO:0000256" key="6">
    <source>
        <dbReference type="ARBA" id="ARBA00022763"/>
    </source>
</evidence>
<dbReference type="Gene3D" id="3.40.50.410">
    <property type="entry name" value="von Willebrand factor, type A domain"/>
    <property type="match status" value="1"/>
</dbReference>
<evidence type="ECO:0000256" key="1">
    <source>
        <dbReference type="ARBA" id="ARBA00004123"/>
    </source>
</evidence>
<feature type="domain" description="VWFA" evidence="15">
    <location>
        <begin position="5"/>
        <end position="209"/>
    </location>
</feature>
<evidence type="ECO:0000256" key="7">
    <source>
        <dbReference type="ARBA" id="ARBA00022801"/>
    </source>
</evidence>
<dbReference type="GeneID" id="18869839"/>
<keyword evidence="12" id="KW-0233">DNA recombination</keyword>
<sequence>MSKEYTIFALDASKSMGRHSSHPEKSDLTLASDFVFDYLNRQLVKNRKSDRFALVLFSGHNVQILYENKPLSLAISREYNSKVLQFYYDDAKVENQDAKYQFSDALKLALEQFQISAHLKFSRNLFVLTNGELPFNSFVTSDWSDYHDWVENYNITVTLGIINYTSGIKKSENKQGNERMCKEISEFGDRYLLYDMDTLLKARPPLKLIGPRVLCSAKLSFAGDAAQYWKLDLDDSGAVSMEIQVYPAIKLDKFAHGHEYYMDRENETLTQVKRSTTYYIKKTSDTNEFQNDESDEVDDLIKEEETIPVSSFDCTPGFKFSPRDILAVNSDLQEVATLISKPSIDILGFIKKEKFPVAYHTDESLFVLPSSHMGGKNKSSFDCLVQALLELESIAIVRYTQYKDSEVKLCAAYPSKVKLDGSSARVLLLIRIAMKEDEKIGRFPSLTKPNENMQSDNNETSKKIDRVAADNLMEQLIKSKKLKDEKILKDTLDNRKVGLLRSESIGTPVTDGTGLSELLMSSNPGGRKFNHYLSKIISKSLSTKSLFNFLNEEKFVENYLSKDESTVLFTTQNVLDSSLIYTGEETKENSITEKLRKELDVEYITQRKESNRKAGRKYDSIYGQDPKNDANFDEYFDIDDLLAS</sequence>
<dbReference type="AlphaFoldDB" id="G3AI11"/>
<dbReference type="OrthoDB" id="30826at2759"/>